<keyword evidence="2" id="KW-1185">Reference proteome</keyword>
<protein>
    <recommendedName>
        <fullName evidence="3">STAS/SEC14 domain-containing protein</fullName>
    </recommendedName>
</protein>
<evidence type="ECO:0000313" key="2">
    <source>
        <dbReference type="Proteomes" id="UP000597617"/>
    </source>
</evidence>
<gene>
    <name evidence="1" type="ORF">I2I05_19780</name>
</gene>
<sequence length="135" mass="15026">MQRLVSYPYLELTLHDGAGRALEARWNGVIAPAALRRATLECVTLARAHGVTGWVADDRRLGPVAPRDLAWIATYVFPLLIKWGVRRFARLEAVDPRSQRGLALAQEMAAHTLPFALRSFTDPHEARAWACGDIL</sequence>
<evidence type="ECO:0000313" key="1">
    <source>
        <dbReference type="EMBL" id="MBF9239643.1"/>
    </source>
</evidence>
<dbReference type="EMBL" id="JADQDQ010000015">
    <property type="protein sequence ID" value="MBF9239643.1"/>
    <property type="molecule type" value="Genomic_DNA"/>
</dbReference>
<reference evidence="1 2" key="1">
    <citation type="submission" date="2020-11" db="EMBL/GenBank/DDBJ databases">
        <authorList>
            <person name="Kim M.K."/>
        </authorList>
    </citation>
    <scope>NUCLEOTIDE SEQUENCE [LARGE SCALE GENOMIC DNA]</scope>
    <source>
        <strain evidence="1 2">BT683</strain>
    </source>
</reference>
<dbReference type="Proteomes" id="UP000597617">
    <property type="component" value="Unassembled WGS sequence"/>
</dbReference>
<organism evidence="1 2">
    <name type="scientific">Hymenobacter jeongseonensis</name>
    <dbReference type="NCBI Taxonomy" id="2791027"/>
    <lineage>
        <taxon>Bacteria</taxon>
        <taxon>Pseudomonadati</taxon>
        <taxon>Bacteroidota</taxon>
        <taxon>Cytophagia</taxon>
        <taxon>Cytophagales</taxon>
        <taxon>Hymenobacteraceae</taxon>
        <taxon>Hymenobacter</taxon>
    </lineage>
</organism>
<comment type="caution">
    <text evidence="1">The sequence shown here is derived from an EMBL/GenBank/DDBJ whole genome shotgun (WGS) entry which is preliminary data.</text>
</comment>
<name>A0ABS0IMQ1_9BACT</name>
<evidence type="ECO:0008006" key="3">
    <source>
        <dbReference type="Google" id="ProtNLM"/>
    </source>
</evidence>
<accession>A0ABS0IMQ1</accession>
<proteinExistence type="predicted"/>